<gene>
    <name evidence="4" type="primary">ayr1_4</name>
    <name evidence="4" type="ORF">LCER1_G000441</name>
</gene>
<sequence>MTKTSQKTVLITGTSKGGIGDALAKEFHRKGLRVIATARNLAKVQHLKDLGLDVLALDVVDPTSIQNAVKSVETLTGGKLDILINNSGSGYSQSLLDSKADIARKMFDVNVFALIEVTKAFSPLLIASKGKVVNIGSIAGIIPLPWAGYYDASKAAVNHLTRALRIELSPFGVDAINITAGVIKTKFFDNLDTPRLPEHSLYAPAKDLIEPAMAGEGLEEAGMEADVFATAVVKNVLKSNSTKDQWVGGNTFIIWFASTFGWATIWDVIVPKLFKIAEVTKKIQAAEKSK</sequence>
<dbReference type="PANTHER" id="PTHR44169">
    <property type="entry name" value="NADPH-DEPENDENT 1-ACYLDIHYDROXYACETONE PHOSPHATE REDUCTASE"/>
    <property type="match status" value="1"/>
</dbReference>
<dbReference type="Pfam" id="PF00106">
    <property type="entry name" value="adh_short"/>
    <property type="match status" value="1"/>
</dbReference>
<dbReference type="Gene3D" id="3.40.50.720">
    <property type="entry name" value="NAD(P)-binding Rossmann-like Domain"/>
    <property type="match status" value="1"/>
</dbReference>
<dbReference type="GO" id="GO:0005811">
    <property type="term" value="C:lipid droplet"/>
    <property type="evidence" value="ECO:0007669"/>
    <property type="project" value="TreeGrafter"/>
</dbReference>
<dbReference type="PANTHER" id="PTHR44169:SF3">
    <property type="entry name" value="SHORT-CHAIN DEHYDROGENASE SRDE"/>
    <property type="match status" value="1"/>
</dbReference>
<organism evidence="4 5">
    <name type="scientific">Lachnellula cervina</name>
    <dbReference type="NCBI Taxonomy" id="1316786"/>
    <lineage>
        <taxon>Eukaryota</taxon>
        <taxon>Fungi</taxon>
        <taxon>Dikarya</taxon>
        <taxon>Ascomycota</taxon>
        <taxon>Pezizomycotina</taxon>
        <taxon>Leotiomycetes</taxon>
        <taxon>Helotiales</taxon>
        <taxon>Lachnaceae</taxon>
        <taxon>Lachnellula</taxon>
    </lineage>
</organism>
<dbReference type="GO" id="GO:0004806">
    <property type="term" value="F:triacylglycerol lipase activity"/>
    <property type="evidence" value="ECO:0007669"/>
    <property type="project" value="TreeGrafter"/>
</dbReference>
<dbReference type="GO" id="GO:0019433">
    <property type="term" value="P:triglyceride catabolic process"/>
    <property type="evidence" value="ECO:0007669"/>
    <property type="project" value="TreeGrafter"/>
</dbReference>
<dbReference type="AlphaFoldDB" id="A0A7D8YTH4"/>
<dbReference type="CDD" id="cd05374">
    <property type="entry name" value="17beta-HSD-like_SDR_c"/>
    <property type="match status" value="1"/>
</dbReference>
<dbReference type="SUPFAM" id="SSF51735">
    <property type="entry name" value="NAD(P)-binding Rossmann-fold domains"/>
    <property type="match status" value="1"/>
</dbReference>
<name>A0A7D8YTH4_9HELO</name>
<evidence type="ECO:0000313" key="5">
    <source>
        <dbReference type="Proteomes" id="UP000481288"/>
    </source>
</evidence>
<dbReference type="InterPro" id="IPR002347">
    <property type="entry name" value="SDR_fam"/>
</dbReference>
<evidence type="ECO:0000256" key="3">
    <source>
        <dbReference type="RuleBase" id="RU000363"/>
    </source>
</evidence>
<proteinExistence type="inferred from homology"/>
<evidence type="ECO:0000313" key="4">
    <source>
        <dbReference type="EMBL" id="TVY57815.1"/>
    </source>
</evidence>
<evidence type="ECO:0000256" key="2">
    <source>
        <dbReference type="ARBA" id="ARBA00023002"/>
    </source>
</evidence>
<dbReference type="GO" id="GO:0005783">
    <property type="term" value="C:endoplasmic reticulum"/>
    <property type="evidence" value="ECO:0007669"/>
    <property type="project" value="TreeGrafter"/>
</dbReference>
<keyword evidence="5" id="KW-1185">Reference proteome</keyword>
<dbReference type="PRINTS" id="PR00080">
    <property type="entry name" value="SDRFAMILY"/>
</dbReference>
<protein>
    <submittedName>
        <fullName evidence="4">NADPH-dependent 1-acyldihydroxyacetone phosphate reductase</fullName>
    </submittedName>
</protein>
<dbReference type="GO" id="GO:0006654">
    <property type="term" value="P:phosphatidic acid biosynthetic process"/>
    <property type="evidence" value="ECO:0007669"/>
    <property type="project" value="TreeGrafter"/>
</dbReference>
<accession>A0A7D8YTH4</accession>
<comment type="similarity">
    <text evidence="1 3">Belongs to the short-chain dehydrogenases/reductases (SDR) family.</text>
</comment>
<dbReference type="PRINTS" id="PR00081">
    <property type="entry name" value="GDHRDH"/>
</dbReference>
<dbReference type="FunFam" id="3.40.50.720:FF:000261">
    <property type="entry name" value="NADPH-dependent 1-acyldihydroxyacetone phosphate reductase"/>
    <property type="match status" value="1"/>
</dbReference>
<dbReference type="OrthoDB" id="2102561at2759"/>
<dbReference type="EMBL" id="QGMG01000073">
    <property type="protein sequence ID" value="TVY57815.1"/>
    <property type="molecule type" value="Genomic_DNA"/>
</dbReference>
<evidence type="ECO:0000256" key="1">
    <source>
        <dbReference type="ARBA" id="ARBA00006484"/>
    </source>
</evidence>
<reference evidence="4 5" key="1">
    <citation type="submission" date="2018-05" db="EMBL/GenBank/DDBJ databases">
        <title>Whole genome sequencing for identification of molecular markers to develop diagnostic detection tools for the regulated plant pathogen Lachnellula willkommii.</title>
        <authorList>
            <person name="Giroux E."/>
            <person name="Bilodeau G."/>
        </authorList>
    </citation>
    <scope>NUCLEOTIDE SEQUENCE [LARGE SCALE GENOMIC DNA]</scope>
    <source>
        <strain evidence="4 5">CBS 625.97</strain>
    </source>
</reference>
<dbReference type="InterPro" id="IPR036291">
    <property type="entry name" value="NAD(P)-bd_dom_sf"/>
</dbReference>
<keyword evidence="2" id="KW-0560">Oxidoreductase</keyword>
<dbReference type="GO" id="GO:0000140">
    <property type="term" value="F:acylglycerone-phosphate reductase (NADP+) activity"/>
    <property type="evidence" value="ECO:0007669"/>
    <property type="project" value="TreeGrafter"/>
</dbReference>
<dbReference type="Proteomes" id="UP000481288">
    <property type="component" value="Unassembled WGS sequence"/>
</dbReference>
<comment type="caution">
    <text evidence="4">The sequence shown here is derived from an EMBL/GenBank/DDBJ whole genome shotgun (WGS) entry which is preliminary data.</text>
</comment>